<dbReference type="Proteomes" id="UP000254707">
    <property type="component" value="Unassembled WGS sequence"/>
</dbReference>
<name>A0A380HQ60_STASA</name>
<evidence type="ECO:0000313" key="2">
    <source>
        <dbReference type="Proteomes" id="UP000254707"/>
    </source>
</evidence>
<gene>
    <name evidence="1" type="ORF">NCTC7688_01673</name>
</gene>
<accession>A0A380HQ60</accession>
<protein>
    <submittedName>
        <fullName evidence="1">Uncharacterized protein</fullName>
    </submittedName>
</protein>
<dbReference type="RefSeq" id="WP_069821970.1">
    <property type="nucleotide sequence ID" value="NZ_CAXOKG010000001.1"/>
</dbReference>
<reference evidence="1 2" key="1">
    <citation type="submission" date="2018-06" db="EMBL/GenBank/DDBJ databases">
        <authorList>
            <consortium name="Pathogen Informatics"/>
            <person name="Doyle S."/>
        </authorList>
    </citation>
    <scope>NUCLEOTIDE SEQUENCE [LARGE SCALE GENOMIC DNA]</scope>
    <source>
        <strain evidence="1 2">NCTC7688</strain>
    </source>
</reference>
<sequence>MKNDKLLKLEVRLRYTISIIFFILYVLNIFLTSSSTKYNVFTSMIAISFLLILGLLSLLKFFGSASNKLKRKIMTHVYIYVYTNILLMIIILYFDLPHLLGNIGTIFLVVLVNFIFISVLEKRLNINSKSKNIQ</sequence>
<dbReference type="AlphaFoldDB" id="A0A380HQ60"/>
<organism evidence="1 2">
    <name type="scientific">Staphylococcus saprophyticus</name>
    <dbReference type="NCBI Taxonomy" id="29385"/>
    <lineage>
        <taxon>Bacteria</taxon>
        <taxon>Bacillati</taxon>
        <taxon>Bacillota</taxon>
        <taxon>Bacilli</taxon>
        <taxon>Bacillales</taxon>
        <taxon>Staphylococcaceae</taxon>
        <taxon>Staphylococcus</taxon>
    </lineage>
</organism>
<proteinExistence type="predicted"/>
<dbReference type="EMBL" id="UHED01000001">
    <property type="protein sequence ID" value="SUM83100.1"/>
    <property type="molecule type" value="Genomic_DNA"/>
</dbReference>
<evidence type="ECO:0000313" key="1">
    <source>
        <dbReference type="EMBL" id="SUM83100.1"/>
    </source>
</evidence>